<evidence type="ECO:0008006" key="2">
    <source>
        <dbReference type="Google" id="ProtNLM"/>
    </source>
</evidence>
<proteinExistence type="predicted"/>
<organism evidence="1">
    <name type="scientific">marine sediment metagenome</name>
    <dbReference type="NCBI Taxonomy" id="412755"/>
    <lineage>
        <taxon>unclassified sequences</taxon>
        <taxon>metagenomes</taxon>
        <taxon>ecological metagenomes</taxon>
    </lineage>
</organism>
<reference evidence="1" key="1">
    <citation type="journal article" date="2014" name="Front. Microbiol.">
        <title>High frequency of phylogenetically diverse reductive dehalogenase-homologous genes in deep subseafloor sedimentary metagenomes.</title>
        <authorList>
            <person name="Kawai M."/>
            <person name="Futagami T."/>
            <person name="Toyoda A."/>
            <person name="Takaki Y."/>
            <person name="Nishi S."/>
            <person name="Hori S."/>
            <person name="Arai W."/>
            <person name="Tsubouchi T."/>
            <person name="Morono Y."/>
            <person name="Uchiyama I."/>
            <person name="Ito T."/>
            <person name="Fujiyama A."/>
            <person name="Inagaki F."/>
            <person name="Takami H."/>
        </authorList>
    </citation>
    <scope>NUCLEOTIDE SEQUENCE</scope>
    <source>
        <strain evidence="1">Expedition CK06-06</strain>
    </source>
</reference>
<feature type="non-terminal residue" evidence="1">
    <location>
        <position position="264"/>
    </location>
</feature>
<protein>
    <recommendedName>
        <fullName evidence="2">Calcineurin-like phosphoesterase domain-containing protein</fullName>
    </recommendedName>
</protein>
<accession>X0ZXS1</accession>
<comment type="caution">
    <text evidence="1">The sequence shown here is derived from an EMBL/GenBank/DDBJ whole genome shotgun (WGS) entry which is preliminary data.</text>
</comment>
<name>X0ZXS1_9ZZZZ</name>
<sequence>MGTNREEAITQGELVYYAHILDPEFDEVDIVPISDAHYGNPLFSKQHFLRTLKFLERPNAFGFLNGDLTESTLKTSKGEIFRQVGSPEQQRDDISDMLYPYREKLLGADDGNHEDRIWREAGIHIMRDIAKNLAIPYRPEGLLHKISFGSGSSYHPEYPFVFWFYQTHGYGGARTKAAKAVKVERTATWIHADFYAMSHDHVVNVAPDVYLLPDPRTRLEKNSKGEETGFRVGRVRAHRKMLIKTNAYLKWGWGMLSLVDSPRQ</sequence>
<gene>
    <name evidence="1" type="ORF">S01H4_34526</name>
</gene>
<dbReference type="EMBL" id="BART01018274">
    <property type="protein sequence ID" value="GAG74635.1"/>
    <property type="molecule type" value="Genomic_DNA"/>
</dbReference>
<dbReference type="AlphaFoldDB" id="X0ZXS1"/>
<evidence type="ECO:0000313" key="1">
    <source>
        <dbReference type="EMBL" id="GAG74635.1"/>
    </source>
</evidence>